<name>A0A8J4V513_9MYCE</name>
<accession>A0A8J4V513</accession>
<protein>
    <recommendedName>
        <fullName evidence="4">FNIP repeat-containing protein</fullName>
    </recommendedName>
</protein>
<organism evidence="2 3">
    <name type="scientific">Polysphondylium violaceum</name>
    <dbReference type="NCBI Taxonomy" id="133409"/>
    <lineage>
        <taxon>Eukaryota</taxon>
        <taxon>Amoebozoa</taxon>
        <taxon>Evosea</taxon>
        <taxon>Eumycetozoa</taxon>
        <taxon>Dictyostelia</taxon>
        <taxon>Dictyosteliales</taxon>
        <taxon>Dictyosteliaceae</taxon>
        <taxon>Polysphondylium</taxon>
    </lineage>
</organism>
<dbReference type="OrthoDB" id="444581at2759"/>
<evidence type="ECO:0000256" key="1">
    <source>
        <dbReference type="ARBA" id="ARBA00022737"/>
    </source>
</evidence>
<dbReference type="Pfam" id="PF05725">
    <property type="entry name" value="FNIP"/>
    <property type="match status" value="5"/>
</dbReference>
<dbReference type="PANTHER" id="PTHR32134">
    <property type="entry name" value="FNIP REPEAT-CONTAINING PROTEIN"/>
    <property type="match status" value="1"/>
</dbReference>
<gene>
    <name evidence="2" type="ORF">CYY_007258</name>
</gene>
<dbReference type="SUPFAM" id="SSF52058">
    <property type="entry name" value="L domain-like"/>
    <property type="match status" value="1"/>
</dbReference>
<proteinExistence type="predicted"/>
<evidence type="ECO:0000313" key="2">
    <source>
        <dbReference type="EMBL" id="KAF2071414.1"/>
    </source>
</evidence>
<dbReference type="AlphaFoldDB" id="A0A8J4V513"/>
<dbReference type="InterPro" id="IPR008615">
    <property type="entry name" value="FNIP"/>
</dbReference>
<keyword evidence="3" id="KW-1185">Reference proteome</keyword>
<sequence>MDKLQLKQQYHLKTNKLSTFKCHMCGDQIPLRKSMSDDIITHTEMCLLALKRYTTDSQSSSSVDALFYKLWRNHYIRGQIVRTLYPLPMCYVHHEGTLEPDTIPQHFQNIFLGISCSFPISPLSIPSRVTKLVFSVDFDYALDGCIPSSVTHLAFNRRYIHPIGSKVIPKSVTHLVLPFKLDTQITVIPNGITNLVFNLDFNQKFQPGFIPNSVKKLYFGKSFNQPLIKGCIPKSVVKLHLGQNFKQDLKGGVIPESVEHLTLSSFYNKSLGPGVLPVYLKYLDVGNHYIKPVKQGDIPNGVLTLKIAGNIQKGSIPNSVTSLHIYPQTKIEVGAIPSNVKTLFYGSNVLPEHLIPASVQEVHFQNHQIISRITEQSIPKSVKHITFSRFEDYEKLFRGELYLYYFD</sequence>
<evidence type="ECO:0008006" key="4">
    <source>
        <dbReference type="Google" id="ProtNLM"/>
    </source>
</evidence>
<comment type="caution">
    <text evidence="2">The sequence shown here is derived from an EMBL/GenBank/DDBJ whole genome shotgun (WGS) entry which is preliminary data.</text>
</comment>
<evidence type="ECO:0000313" key="3">
    <source>
        <dbReference type="Proteomes" id="UP000695562"/>
    </source>
</evidence>
<dbReference type="InterPro" id="IPR032675">
    <property type="entry name" value="LRR_dom_sf"/>
</dbReference>
<dbReference type="Gene3D" id="3.80.10.10">
    <property type="entry name" value="Ribonuclease Inhibitor"/>
    <property type="match status" value="1"/>
</dbReference>
<dbReference type="InterPro" id="IPR051251">
    <property type="entry name" value="STK_FNIP-Repeat"/>
</dbReference>
<dbReference type="EMBL" id="AJWJ01000377">
    <property type="protein sequence ID" value="KAF2071414.1"/>
    <property type="molecule type" value="Genomic_DNA"/>
</dbReference>
<dbReference type="PANTHER" id="PTHR32134:SF173">
    <property type="entry name" value="FNIP REPEAT-CONTAINING PROTEIN-RELATED"/>
    <property type="match status" value="1"/>
</dbReference>
<reference evidence="2" key="1">
    <citation type="submission" date="2020-01" db="EMBL/GenBank/DDBJ databases">
        <title>Development of genomics and gene disruption for Polysphondylium violaceum indicates a role for the polyketide synthase stlB in stalk morphogenesis.</title>
        <authorList>
            <person name="Narita B."/>
            <person name="Kawabe Y."/>
            <person name="Kin K."/>
            <person name="Saito T."/>
            <person name="Gibbs R."/>
            <person name="Kuspa A."/>
            <person name="Muzny D."/>
            <person name="Queller D."/>
            <person name="Richards S."/>
            <person name="Strassman J."/>
            <person name="Sucgang R."/>
            <person name="Worley K."/>
            <person name="Schaap P."/>
        </authorList>
    </citation>
    <scope>NUCLEOTIDE SEQUENCE</scope>
    <source>
        <strain evidence="2">QSvi11</strain>
    </source>
</reference>
<keyword evidence="1" id="KW-0677">Repeat</keyword>
<dbReference type="Proteomes" id="UP000695562">
    <property type="component" value="Unassembled WGS sequence"/>
</dbReference>